<dbReference type="RefSeq" id="WP_203956889.1">
    <property type="nucleotide sequence ID" value="NZ_BOOO01000037.1"/>
</dbReference>
<feature type="domain" description="HTH marR-type" evidence="1">
    <location>
        <begin position="1"/>
        <end position="134"/>
    </location>
</feature>
<dbReference type="PROSITE" id="PS50995">
    <property type="entry name" value="HTH_MARR_2"/>
    <property type="match status" value="1"/>
</dbReference>
<name>A0A8J3TV61_9ACTN</name>
<evidence type="ECO:0000259" key="1">
    <source>
        <dbReference type="PROSITE" id="PS50995"/>
    </source>
</evidence>
<dbReference type="GO" id="GO:0003700">
    <property type="term" value="F:DNA-binding transcription factor activity"/>
    <property type="evidence" value="ECO:0007669"/>
    <property type="project" value="InterPro"/>
</dbReference>
<reference evidence="2 3" key="1">
    <citation type="submission" date="2021-01" db="EMBL/GenBank/DDBJ databases">
        <title>Whole genome shotgun sequence of Planotetraspora mira NBRC 15435.</title>
        <authorList>
            <person name="Komaki H."/>
            <person name="Tamura T."/>
        </authorList>
    </citation>
    <scope>NUCLEOTIDE SEQUENCE [LARGE SCALE GENOMIC DNA]</scope>
    <source>
        <strain evidence="2 3">NBRC 15435</strain>
    </source>
</reference>
<keyword evidence="3" id="KW-1185">Reference proteome</keyword>
<dbReference type="InterPro" id="IPR011991">
    <property type="entry name" value="ArsR-like_HTH"/>
</dbReference>
<dbReference type="PANTHER" id="PTHR33164:SF57">
    <property type="entry name" value="MARR-FAMILY TRANSCRIPTIONAL REGULATOR"/>
    <property type="match status" value="1"/>
</dbReference>
<proteinExistence type="predicted"/>
<protein>
    <recommendedName>
        <fullName evidence="1">HTH marR-type domain-containing protein</fullName>
    </recommendedName>
</protein>
<evidence type="ECO:0000313" key="3">
    <source>
        <dbReference type="Proteomes" id="UP000650628"/>
    </source>
</evidence>
<dbReference type="GO" id="GO:0006950">
    <property type="term" value="P:response to stress"/>
    <property type="evidence" value="ECO:0007669"/>
    <property type="project" value="TreeGrafter"/>
</dbReference>
<sequence length="162" mass="17772">MTEERDITAFAGAVMGLVNVIRRGQGRAFDTELVAIMELLLRRGPLSPGEIAAELNAKPSSVTGRLKSLRESGRVVIHPDAADGRRYTVELSKAGEQEMDRLVEDGLRLFAAWTAGWTDEEVSTFTRLAGRLAGATGPAPTQAKPDRRDQWWKHDTINGRTS</sequence>
<dbReference type="PANTHER" id="PTHR33164">
    <property type="entry name" value="TRANSCRIPTIONAL REGULATOR, MARR FAMILY"/>
    <property type="match status" value="1"/>
</dbReference>
<dbReference type="InterPro" id="IPR000835">
    <property type="entry name" value="HTH_MarR-typ"/>
</dbReference>
<dbReference type="CDD" id="cd00090">
    <property type="entry name" value="HTH_ARSR"/>
    <property type="match status" value="1"/>
</dbReference>
<dbReference type="InterPro" id="IPR039422">
    <property type="entry name" value="MarR/SlyA-like"/>
</dbReference>
<dbReference type="Proteomes" id="UP000650628">
    <property type="component" value="Unassembled WGS sequence"/>
</dbReference>
<dbReference type="InterPro" id="IPR036388">
    <property type="entry name" value="WH-like_DNA-bd_sf"/>
</dbReference>
<dbReference type="AlphaFoldDB" id="A0A8J3TV61"/>
<accession>A0A8J3TV61</accession>
<dbReference type="Gene3D" id="1.10.10.10">
    <property type="entry name" value="Winged helix-like DNA-binding domain superfamily/Winged helix DNA-binding domain"/>
    <property type="match status" value="1"/>
</dbReference>
<dbReference type="InterPro" id="IPR036390">
    <property type="entry name" value="WH_DNA-bd_sf"/>
</dbReference>
<dbReference type="Pfam" id="PF12802">
    <property type="entry name" value="MarR_2"/>
    <property type="match status" value="1"/>
</dbReference>
<dbReference type="SMART" id="SM00347">
    <property type="entry name" value="HTH_MARR"/>
    <property type="match status" value="1"/>
</dbReference>
<comment type="caution">
    <text evidence="2">The sequence shown here is derived from an EMBL/GenBank/DDBJ whole genome shotgun (WGS) entry which is preliminary data.</text>
</comment>
<organism evidence="2 3">
    <name type="scientific">Planotetraspora mira</name>
    <dbReference type="NCBI Taxonomy" id="58121"/>
    <lineage>
        <taxon>Bacteria</taxon>
        <taxon>Bacillati</taxon>
        <taxon>Actinomycetota</taxon>
        <taxon>Actinomycetes</taxon>
        <taxon>Streptosporangiales</taxon>
        <taxon>Streptosporangiaceae</taxon>
        <taxon>Planotetraspora</taxon>
    </lineage>
</organism>
<gene>
    <name evidence="2" type="ORF">Pmi06nite_64830</name>
</gene>
<dbReference type="SUPFAM" id="SSF46785">
    <property type="entry name" value="Winged helix' DNA-binding domain"/>
    <property type="match status" value="1"/>
</dbReference>
<dbReference type="EMBL" id="BOOO01000037">
    <property type="protein sequence ID" value="GII33041.1"/>
    <property type="molecule type" value="Genomic_DNA"/>
</dbReference>
<evidence type="ECO:0000313" key="2">
    <source>
        <dbReference type="EMBL" id="GII33041.1"/>
    </source>
</evidence>